<accession>I7LIC6</accession>
<comment type="cofactor">
    <cofactor evidence="9">
        <name>Mg(2+)</name>
        <dbReference type="ChEBI" id="CHEBI:18420"/>
    </cofactor>
    <cofactor evidence="9">
        <name>Mn(2+)</name>
        <dbReference type="ChEBI" id="CHEBI:29035"/>
    </cofactor>
    <text evidence="9">Mg(2+) or Mn(2+) required for ssDNA cleavage activity.</text>
</comment>
<comment type="similarity">
    <text evidence="9">Belongs to the CRISPR-associated exonuclease Cas4 family.</text>
</comment>
<name>I7LIC6_9CLOT</name>
<dbReference type="GO" id="GO:0051607">
    <property type="term" value="P:defense response to virus"/>
    <property type="evidence" value="ECO:0007669"/>
    <property type="project" value="UniProtKB-KW"/>
</dbReference>
<evidence type="ECO:0000256" key="3">
    <source>
        <dbReference type="ARBA" id="ARBA00022801"/>
    </source>
</evidence>
<keyword evidence="6 9" id="KW-0411">Iron-sulfur</keyword>
<evidence type="ECO:0000256" key="2">
    <source>
        <dbReference type="ARBA" id="ARBA00022723"/>
    </source>
</evidence>
<evidence type="ECO:0000256" key="5">
    <source>
        <dbReference type="ARBA" id="ARBA00023004"/>
    </source>
</evidence>
<sequence length="163" mass="19399">MEVNGTLIWYYKICKRQVWLMSHGIVPDQHDENIDIGRFIHENYYKRDKKEIRFGNVVFDLLYERGNELIIGETKKSSKFEDASKWQLMFYLKILKEANIKAKGILNFPEERKSIEVELCDDAERELAKILKEIEDIVIKPHPPKIVKTNFCKNCAYKEYCFS</sequence>
<gene>
    <name evidence="11" type="ORF">CAAU_2670</name>
</gene>
<dbReference type="Gene3D" id="3.90.320.10">
    <property type="match status" value="1"/>
</dbReference>
<dbReference type="GO" id="GO:0051536">
    <property type="term" value="F:iron-sulfur cluster binding"/>
    <property type="evidence" value="ECO:0007669"/>
    <property type="project" value="UniProtKB-KW"/>
</dbReference>
<dbReference type="RefSeq" id="WP_008909993.1">
    <property type="nucleotide sequence ID" value="NZ_CAKP01000154.1"/>
</dbReference>
<feature type="domain" description="DUF83" evidence="10">
    <location>
        <begin position="4"/>
        <end position="162"/>
    </location>
</feature>
<evidence type="ECO:0000256" key="7">
    <source>
        <dbReference type="ARBA" id="ARBA00023118"/>
    </source>
</evidence>
<keyword evidence="12" id="KW-1185">Reference proteome</keyword>
<keyword evidence="1 9" id="KW-0540">Nuclease</keyword>
<evidence type="ECO:0000256" key="9">
    <source>
        <dbReference type="RuleBase" id="RU365022"/>
    </source>
</evidence>
<evidence type="ECO:0000256" key="6">
    <source>
        <dbReference type="ARBA" id="ARBA00023014"/>
    </source>
</evidence>
<dbReference type="PANTHER" id="PTHR37168:SF2">
    <property type="entry name" value="CRISPR-ASSOCIATED EXONUCLEASE CAS4"/>
    <property type="match status" value="1"/>
</dbReference>
<dbReference type="EMBL" id="CAKP01000154">
    <property type="protein sequence ID" value="CCJ34753.1"/>
    <property type="molecule type" value="Genomic_DNA"/>
</dbReference>
<dbReference type="Pfam" id="PF01930">
    <property type="entry name" value="Cas_Cas4"/>
    <property type="match status" value="1"/>
</dbReference>
<evidence type="ECO:0000256" key="8">
    <source>
        <dbReference type="ARBA" id="ARBA00023211"/>
    </source>
</evidence>
<keyword evidence="2 9" id="KW-0479">Metal-binding</keyword>
<keyword evidence="3 9" id="KW-0378">Hydrolase</keyword>
<dbReference type="eggNOG" id="COG1468">
    <property type="taxonomic scope" value="Bacteria"/>
</dbReference>
<keyword evidence="5 9" id="KW-0408">Iron</keyword>
<dbReference type="GO" id="GO:0004527">
    <property type="term" value="F:exonuclease activity"/>
    <property type="evidence" value="ECO:0007669"/>
    <property type="project" value="UniProtKB-KW"/>
</dbReference>
<comment type="function">
    <text evidence="9">CRISPR (clustered regularly interspaced short palindromic repeat) is an adaptive immune system that provides protection against mobile genetic elements (viruses, transposable elements and conjugative plasmids). CRISPR clusters contain sequences complementary to antecedent mobile elements and target invading nucleic acids. CRISPR clusters are transcribed and processed into CRISPR RNA (crRNA).</text>
</comment>
<evidence type="ECO:0000256" key="1">
    <source>
        <dbReference type="ARBA" id="ARBA00022722"/>
    </source>
</evidence>
<protein>
    <recommendedName>
        <fullName evidence="9">CRISPR-associated exonuclease Cas4</fullName>
        <ecNumber evidence="9">3.1.12.1</ecNumber>
    </recommendedName>
</protein>
<dbReference type="GO" id="GO:0046872">
    <property type="term" value="F:metal ion binding"/>
    <property type="evidence" value="ECO:0007669"/>
    <property type="project" value="UniProtKB-KW"/>
</dbReference>
<dbReference type="PANTHER" id="PTHR37168">
    <property type="entry name" value="CRISPR-ASSOCIATED EXONUCLEASE CAS4"/>
    <property type="match status" value="1"/>
</dbReference>
<dbReference type="InterPro" id="IPR013343">
    <property type="entry name" value="CRISPR-assoc_prot_Cas4"/>
</dbReference>
<dbReference type="AlphaFoldDB" id="I7LIC6"/>
<organism evidence="11 12">
    <name type="scientific">Caloramator australicus RC3</name>
    <dbReference type="NCBI Taxonomy" id="857293"/>
    <lineage>
        <taxon>Bacteria</taxon>
        <taxon>Bacillati</taxon>
        <taxon>Bacillota</taxon>
        <taxon>Clostridia</taxon>
        <taxon>Eubacteriales</taxon>
        <taxon>Clostridiaceae</taxon>
        <taxon>Caloramator</taxon>
    </lineage>
</organism>
<comment type="cofactor">
    <cofactor evidence="9">
        <name>iron-sulfur cluster</name>
        <dbReference type="ChEBI" id="CHEBI:30408"/>
    </cofactor>
</comment>
<evidence type="ECO:0000313" key="12">
    <source>
        <dbReference type="Proteomes" id="UP000007652"/>
    </source>
</evidence>
<evidence type="ECO:0000256" key="4">
    <source>
        <dbReference type="ARBA" id="ARBA00022839"/>
    </source>
</evidence>
<keyword evidence="7 9" id="KW-0051">Antiviral defense</keyword>
<dbReference type="InterPro" id="IPR011604">
    <property type="entry name" value="PDDEXK-like_dom_sf"/>
</dbReference>
<dbReference type="NCBIfam" id="TIGR00372">
    <property type="entry name" value="cas4"/>
    <property type="match status" value="1"/>
</dbReference>
<evidence type="ECO:0000313" key="11">
    <source>
        <dbReference type="EMBL" id="CCJ34753.1"/>
    </source>
</evidence>
<comment type="caution">
    <text evidence="11">The sequence shown here is derived from an EMBL/GenBank/DDBJ whole genome shotgun (WGS) entry which is preliminary data.</text>
</comment>
<reference evidence="11 12" key="1">
    <citation type="journal article" date="2011" name="J. Bacteriol.">
        <title>Draft genome sequence of Caloramator australicus strain RC3T, a thermoanaerobe from the Great Artesian Basin of Australia.</title>
        <authorList>
            <person name="Ogg C.D."/>
            <person name="Patel B.K.C."/>
        </authorList>
    </citation>
    <scope>NUCLEOTIDE SEQUENCE [LARGE SCALE GENOMIC DNA]</scope>
    <source>
        <strain evidence="11 12">RC3</strain>
    </source>
</reference>
<dbReference type="EC" id="3.1.12.1" evidence="9"/>
<keyword evidence="8 9" id="KW-0464">Manganese</keyword>
<dbReference type="Proteomes" id="UP000007652">
    <property type="component" value="Unassembled WGS sequence"/>
</dbReference>
<evidence type="ECO:0000259" key="10">
    <source>
        <dbReference type="Pfam" id="PF01930"/>
    </source>
</evidence>
<dbReference type="InterPro" id="IPR022765">
    <property type="entry name" value="Dna2/Cas4_DUF83"/>
</dbReference>
<keyword evidence="4 9" id="KW-0269">Exonuclease</keyword>
<proteinExistence type="inferred from homology"/>
<dbReference type="STRING" id="857293.CAAU_2670"/>